<dbReference type="Proteomes" id="UP000501705">
    <property type="component" value="Chromosome"/>
</dbReference>
<proteinExistence type="predicted"/>
<dbReference type="PANTHER" id="PTHR43433">
    <property type="entry name" value="HYDROLASE, ALPHA/BETA FOLD FAMILY PROTEIN"/>
    <property type="match status" value="1"/>
</dbReference>
<gene>
    <name evidence="2" type="ORF">F5X71_35925</name>
</gene>
<dbReference type="EMBL" id="CP046171">
    <property type="protein sequence ID" value="QIS07929.1"/>
    <property type="molecule type" value="Genomic_DNA"/>
</dbReference>
<dbReference type="GO" id="GO:0016787">
    <property type="term" value="F:hydrolase activity"/>
    <property type="evidence" value="ECO:0007669"/>
    <property type="project" value="UniProtKB-KW"/>
</dbReference>
<dbReference type="InterPro" id="IPR050471">
    <property type="entry name" value="AB_hydrolase"/>
</dbReference>
<dbReference type="SUPFAM" id="SSF53474">
    <property type="entry name" value="alpha/beta-Hydrolases"/>
    <property type="match status" value="1"/>
</dbReference>
<dbReference type="Gene3D" id="3.40.50.1820">
    <property type="entry name" value="alpha/beta hydrolase"/>
    <property type="match status" value="1"/>
</dbReference>
<name>A0A6G9Y3Z3_NOCBR</name>
<dbReference type="AlphaFoldDB" id="A0A6G9Y3Z3"/>
<organism evidence="2 3">
    <name type="scientific">Nocardia brasiliensis</name>
    <dbReference type="NCBI Taxonomy" id="37326"/>
    <lineage>
        <taxon>Bacteria</taxon>
        <taxon>Bacillati</taxon>
        <taxon>Actinomycetota</taxon>
        <taxon>Actinomycetes</taxon>
        <taxon>Mycobacteriales</taxon>
        <taxon>Nocardiaceae</taxon>
        <taxon>Nocardia</taxon>
    </lineage>
</organism>
<dbReference type="Pfam" id="PF12697">
    <property type="entry name" value="Abhydrolase_6"/>
    <property type="match status" value="1"/>
</dbReference>
<dbReference type="InterPro" id="IPR000073">
    <property type="entry name" value="AB_hydrolase_1"/>
</dbReference>
<reference evidence="2 3" key="1">
    <citation type="journal article" date="2019" name="ACS Chem. Biol.">
        <title>Identification and Mobilization of a Cryptic Antibiotic Biosynthesis Gene Locus from a Human-Pathogenic Nocardia Isolate.</title>
        <authorList>
            <person name="Herisse M."/>
            <person name="Ishida K."/>
            <person name="Porter J.L."/>
            <person name="Howden B."/>
            <person name="Hertweck C."/>
            <person name="Stinear T.P."/>
            <person name="Pidot S.J."/>
        </authorList>
    </citation>
    <scope>NUCLEOTIDE SEQUENCE [LARGE SCALE GENOMIC DNA]</scope>
    <source>
        <strain evidence="2 3">AUSMDU00024985</strain>
    </source>
</reference>
<accession>A0A6G9Y3Z3</accession>
<feature type="domain" description="AB hydrolase-1" evidence="1">
    <location>
        <begin position="39"/>
        <end position="298"/>
    </location>
</feature>
<keyword evidence="2" id="KW-0378">Hydrolase</keyword>
<dbReference type="RefSeq" id="WP_167467000.1">
    <property type="nucleotide sequence ID" value="NZ_CP046171.1"/>
</dbReference>
<evidence type="ECO:0000313" key="3">
    <source>
        <dbReference type="Proteomes" id="UP000501705"/>
    </source>
</evidence>
<dbReference type="PANTHER" id="PTHR43433:SF5">
    <property type="entry name" value="AB HYDROLASE-1 DOMAIN-CONTAINING PROTEIN"/>
    <property type="match status" value="1"/>
</dbReference>
<protein>
    <submittedName>
        <fullName evidence="2">Alpha/beta fold hydrolase</fullName>
    </submittedName>
</protein>
<evidence type="ECO:0000259" key="1">
    <source>
        <dbReference type="Pfam" id="PF12697"/>
    </source>
</evidence>
<evidence type="ECO:0000313" key="2">
    <source>
        <dbReference type="EMBL" id="QIS07929.1"/>
    </source>
</evidence>
<dbReference type="InterPro" id="IPR029058">
    <property type="entry name" value="AB_hydrolase_fold"/>
</dbReference>
<sequence>MTISRCAADYDGHRVTVTAADGVPLSVRVFGADTAPVTIVFAHGHCLRTESWAFLREQLLRQWGTAGGSAVKMVFYDHRGHGESGEAHPSTYTIDQLGHDLDTVLRTVAPTGPVVLIGHSMGAMVVLAYARLFPAAIGTRIVGVGLIAGAANGLTEVGLGRFLKRRAVRSLQVAVVRAPRVMQGSKRMSRRIFEPIMRAANSGTRRVNPRMVAVATAMLNDTPLLTMSSFLASLMTFDETATLHRLGSIPALVLAGTADIVVPFAHSVVLASQLAGSQLVPLEGAGHSVIFERAEEVALSIVGLVDQVVGHLRGQGPEYAVAG</sequence>